<dbReference type="RefSeq" id="WP_096721803.1">
    <property type="nucleotide sequence ID" value="NZ_MTZV01000004.1"/>
</dbReference>
<dbReference type="Gene3D" id="2.40.50.230">
    <property type="entry name" value="Gp5 N-terminal domain"/>
    <property type="match status" value="1"/>
</dbReference>
<sequence length="825" mass="89597">MSTIEQTLKAVWGDRQQNRDLRLAFPHNDAPSSVLLLNRFEGVESLSRDFEFCAEILSDDTQLAPKDFLGKLVDIQFVRPDGSLRHFSGYVFAFRLVRMDGSIAFYEATIGPWLRYLTLRRNSRLFQEKDLHTQASTILQDYLTLPDWDWRVRGNDPVMTMACQFEEHDHNYLHRRLEAAGYLYWYEHTAGSHKLIVTDTSGDAAAIDGSNPQIPFHGVADFQGEDGIRSWSLAGRAAPTSYTVGRFDFKNPRPVSTGLPTLNNHGTVPAELEQYEYTGAYGFGLGQAGEDLAKRRLEEIEATAETFEGQGNNRYVMPGRQFELINQYGQSLYGDGEKSTFLIVAVRHSVTNNYLQGTNGATEYSNELTCIRRNVPWRPGRGFNSVDTKILAPQTAIVVGPSGQSIFTDEYGRVRIQFHWDREARGNEASSTWVRASSSWAGGENGMSALPRAGSEVIVQHLDGNPDRPIITGRVANETNMPPWKLPEQGALMGFRSRELNGASGNAAGGRSSQLIFDDTANQIQTQLRSDHEHSQLSLGYVTRVEDTSGRQDARGEGFELRTDAVGAIRSARGMLISTDARPQAKSHLADISEPAGRLAKSQTLHAQLEKLAQQSQAQDSGSDQGKVADTLKSQNDSIKGGGTGGDDSFPELRDPYLLLASASGIVTTAPGSTHISSGEHVAVTASSNVSIAAGKSMLASVSEKFSLFVHRMGIKLIAAAGKVQVQAQNDELELLAKKVVSIISTSDWINITAKQGIKLNAGNSQLVISAEGINGFTPGGNQFHAASHGTMGPQSIPAKFPGSDLCSSLTASAGQAGSASVPLS</sequence>
<dbReference type="Pfam" id="PF04717">
    <property type="entry name" value="Phage_base_V"/>
    <property type="match status" value="1"/>
</dbReference>
<evidence type="ECO:0000256" key="1">
    <source>
        <dbReference type="ARBA" id="ARBA00005558"/>
    </source>
</evidence>
<accession>A0A2A4EWT7</accession>
<dbReference type="Gene3D" id="2.30.110.50">
    <property type="match status" value="1"/>
</dbReference>
<feature type="domain" description="Putative type VI secretion system Rhs element associated Vgr" evidence="5">
    <location>
        <begin position="507"/>
        <end position="613"/>
    </location>
</feature>
<comment type="similarity">
    <text evidence="1">Belongs to the VgrG protein family.</text>
</comment>
<dbReference type="InterPro" id="IPR017847">
    <property type="entry name" value="T6SS_RhsGE_Vgr_subset"/>
</dbReference>
<feature type="domain" description="DUF2345" evidence="4">
    <location>
        <begin position="646"/>
        <end position="795"/>
    </location>
</feature>
<dbReference type="EMBL" id="MTZV01000004">
    <property type="protein sequence ID" value="PCE26083.1"/>
    <property type="molecule type" value="Genomic_DNA"/>
</dbReference>
<dbReference type="SUPFAM" id="SSF69349">
    <property type="entry name" value="Phage fibre proteins"/>
    <property type="match status" value="1"/>
</dbReference>
<dbReference type="InterPro" id="IPR028244">
    <property type="entry name" value="T6SS_Rhs_Vgr_dom"/>
</dbReference>
<dbReference type="OrthoDB" id="9762420at2"/>
<dbReference type="InterPro" id="IPR006533">
    <property type="entry name" value="T6SS_Vgr_RhsGE"/>
</dbReference>
<dbReference type="Pfam" id="PF05954">
    <property type="entry name" value="Phage_GPD"/>
    <property type="match status" value="1"/>
</dbReference>
<evidence type="ECO:0000259" key="4">
    <source>
        <dbReference type="Pfam" id="PF10106"/>
    </source>
</evidence>
<dbReference type="InterPro" id="IPR006531">
    <property type="entry name" value="Gp5/Vgr_OB"/>
</dbReference>
<protein>
    <submittedName>
        <fullName evidence="6">Type IV secretion protein Rhs</fullName>
    </submittedName>
</protein>
<reference evidence="6 7" key="1">
    <citation type="submission" date="2017-01" db="EMBL/GenBank/DDBJ databases">
        <title>Whole-Genome Shotgun Sequencing of Two beta-Proteobacterial Species in Search of the Bulgecin Biosynthetic Cluster.</title>
        <authorList>
            <person name="Horsman M.E."/>
            <person name="Marous D.R."/>
            <person name="Li R."/>
            <person name="Oliver R.A."/>
            <person name="Byun B."/>
            <person name="Emrich S.J."/>
            <person name="Boggess B."/>
            <person name="Townsend C.A."/>
            <person name="Mobashery S."/>
        </authorList>
    </citation>
    <scope>NUCLEOTIDE SEQUENCE [LARGE SCALE GENOMIC DNA]</scope>
    <source>
        <strain evidence="6 7">ATCC 31363</strain>
    </source>
</reference>
<feature type="compositionally biased region" description="Low complexity" evidence="2">
    <location>
        <begin position="613"/>
        <end position="626"/>
    </location>
</feature>
<organism evidence="6 7">
    <name type="scientific">Paraburkholderia acidicola</name>
    <dbReference type="NCBI Taxonomy" id="1912599"/>
    <lineage>
        <taxon>Bacteria</taxon>
        <taxon>Pseudomonadati</taxon>
        <taxon>Pseudomonadota</taxon>
        <taxon>Betaproteobacteria</taxon>
        <taxon>Burkholderiales</taxon>
        <taxon>Burkholderiaceae</taxon>
        <taxon>Paraburkholderia</taxon>
    </lineage>
</organism>
<feature type="domain" description="Gp5/Type VI secretion system Vgr protein OB-fold" evidence="3">
    <location>
        <begin position="410"/>
        <end position="473"/>
    </location>
</feature>
<proteinExistence type="inferred from homology"/>
<dbReference type="Gene3D" id="4.10.220.110">
    <property type="match status" value="1"/>
</dbReference>
<comment type="caution">
    <text evidence="6">The sequence shown here is derived from an EMBL/GenBank/DDBJ whole genome shotgun (WGS) entry which is preliminary data.</text>
</comment>
<evidence type="ECO:0000313" key="7">
    <source>
        <dbReference type="Proteomes" id="UP000218022"/>
    </source>
</evidence>
<dbReference type="SUPFAM" id="SSF69279">
    <property type="entry name" value="Phage tail proteins"/>
    <property type="match status" value="2"/>
</dbReference>
<dbReference type="InterPro" id="IPR018769">
    <property type="entry name" value="VgrG2_DUF2345"/>
</dbReference>
<name>A0A2A4EWT7_9BURK</name>
<dbReference type="AlphaFoldDB" id="A0A2A4EWT7"/>
<dbReference type="Pfam" id="PF13296">
    <property type="entry name" value="T6SS_Vgr"/>
    <property type="match status" value="1"/>
</dbReference>
<dbReference type="NCBIfam" id="TIGR01646">
    <property type="entry name" value="vgr_GE"/>
    <property type="match status" value="1"/>
</dbReference>
<dbReference type="SUPFAM" id="SSF69255">
    <property type="entry name" value="gp5 N-terminal domain-like"/>
    <property type="match status" value="1"/>
</dbReference>
<feature type="region of interest" description="Disordered" evidence="2">
    <location>
        <begin position="611"/>
        <end position="650"/>
    </location>
</feature>
<dbReference type="Pfam" id="PF10106">
    <property type="entry name" value="DUF2345"/>
    <property type="match status" value="1"/>
</dbReference>
<evidence type="ECO:0000259" key="5">
    <source>
        <dbReference type="Pfam" id="PF13296"/>
    </source>
</evidence>
<gene>
    <name evidence="6" type="ORF">BWP39_16290</name>
</gene>
<dbReference type="Gene3D" id="3.55.50.10">
    <property type="entry name" value="Baseplate protein-like domains"/>
    <property type="match status" value="1"/>
</dbReference>
<evidence type="ECO:0000259" key="3">
    <source>
        <dbReference type="Pfam" id="PF04717"/>
    </source>
</evidence>
<dbReference type="Proteomes" id="UP000218022">
    <property type="component" value="Unassembled WGS sequence"/>
</dbReference>
<dbReference type="NCBIfam" id="TIGR03361">
    <property type="entry name" value="VI_Rhs_Vgr"/>
    <property type="match status" value="1"/>
</dbReference>
<evidence type="ECO:0000313" key="6">
    <source>
        <dbReference type="EMBL" id="PCE26083.1"/>
    </source>
</evidence>
<evidence type="ECO:0000256" key="2">
    <source>
        <dbReference type="SAM" id="MobiDB-lite"/>
    </source>
</evidence>
<dbReference type="InterPro" id="IPR037026">
    <property type="entry name" value="Vgr_OB-fold_dom_sf"/>
</dbReference>